<proteinExistence type="predicted"/>
<accession>A0A0A1TY75</accession>
<name>A0A0A1TY75_ENTIV</name>
<dbReference type="AlphaFoldDB" id="A0A0A1TY75"/>
<dbReference type="RefSeq" id="XP_004185791.1">
    <property type="nucleotide sequence ID" value="XM_004185743.1"/>
</dbReference>
<dbReference type="Proteomes" id="UP000014680">
    <property type="component" value="Unassembled WGS sequence"/>
</dbReference>
<protein>
    <submittedName>
        <fullName evidence="1">Uncharacterized protein</fullName>
    </submittedName>
</protein>
<dbReference type="EMBL" id="KB206969">
    <property type="protein sequence ID" value="ELP86445.1"/>
    <property type="molecule type" value="Genomic_DNA"/>
</dbReference>
<dbReference type="GeneID" id="14885401"/>
<dbReference type="VEuPathDB" id="AmoebaDB:EIN_031860"/>
<reference evidence="1 2" key="1">
    <citation type="submission" date="2012-10" db="EMBL/GenBank/DDBJ databases">
        <authorList>
            <person name="Zafar N."/>
            <person name="Inman J."/>
            <person name="Hall N."/>
            <person name="Lorenzi H."/>
            <person name="Caler E."/>
        </authorList>
    </citation>
    <scope>NUCLEOTIDE SEQUENCE [LARGE SCALE GENOMIC DNA]</scope>
    <source>
        <strain evidence="1 2">IP1</strain>
    </source>
</reference>
<sequence>MQTVQRQYFTYNHFNFMPTQFEYVPRSIPETSQYYEEVEYSQPKLACDMYYTNSYIEEQPCILKLTQKNVKACKIMQLSQQEKTNRVSAWLSGNETALYPHPSTL</sequence>
<keyword evidence="2" id="KW-1185">Reference proteome</keyword>
<organism evidence="1 2">
    <name type="scientific">Entamoeba invadens IP1</name>
    <dbReference type="NCBI Taxonomy" id="370355"/>
    <lineage>
        <taxon>Eukaryota</taxon>
        <taxon>Amoebozoa</taxon>
        <taxon>Evosea</taxon>
        <taxon>Archamoebae</taxon>
        <taxon>Mastigamoebida</taxon>
        <taxon>Entamoebidae</taxon>
        <taxon>Entamoeba</taxon>
    </lineage>
</organism>
<gene>
    <name evidence="1" type="ORF">EIN_031860</name>
</gene>
<dbReference type="KEGG" id="eiv:EIN_031860"/>
<evidence type="ECO:0000313" key="1">
    <source>
        <dbReference type="EMBL" id="ELP86445.1"/>
    </source>
</evidence>
<evidence type="ECO:0000313" key="2">
    <source>
        <dbReference type="Proteomes" id="UP000014680"/>
    </source>
</evidence>